<dbReference type="GO" id="GO:0003917">
    <property type="term" value="F:DNA topoisomerase type I (single strand cut, ATP-independent) activity"/>
    <property type="evidence" value="ECO:0007669"/>
    <property type="project" value="UniProtKB-EC"/>
</dbReference>
<organism evidence="18 19">
    <name type="scientific">Cannabis sativa</name>
    <name type="common">Hemp</name>
    <name type="synonym">Marijuana</name>
    <dbReference type="NCBI Taxonomy" id="3483"/>
    <lineage>
        <taxon>Eukaryota</taxon>
        <taxon>Viridiplantae</taxon>
        <taxon>Streptophyta</taxon>
        <taxon>Embryophyta</taxon>
        <taxon>Tracheophyta</taxon>
        <taxon>Spermatophyta</taxon>
        <taxon>Magnoliopsida</taxon>
        <taxon>eudicotyledons</taxon>
        <taxon>Gunneridae</taxon>
        <taxon>Pentapetalae</taxon>
        <taxon>rosids</taxon>
        <taxon>fabids</taxon>
        <taxon>Rosales</taxon>
        <taxon>Cannabaceae</taxon>
        <taxon>Cannabis</taxon>
    </lineage>
</organism>
<dbReference type="InterPro" id="IPR036453">
    <property type="entry name" value="GluRdtase_dimer_dom_sf"/>
</dbReference>
<dbReference type="InterPro" id="IPR023406">
    <property type="entry name" value="Topo_IA_AS"/>
</dbReference>
<dbReference type="InterPro" id="IPR015895">
    <property type="entry name" value="4pyrrol_synth_GluRdtase_N"/>
</dbReference>
<keyword evidence="6" id="KW-0460">Magnesium</keyword>
<keyword evidence="11" id="KW-0413">Isomerase</keyword>
<keyword evidence="7 14" id="KW-0521">NADP</keyword>
<dbReference type="InterPro" id="IPR000380">
    <property type="entry name" value="Topo_IA"/>
</dbReference>
<dbReference type="SUPFAM" id="SSF69075">
    <property type="entry name" value="Glutamyl tRNA-reductase dimerization domain"/>
    <property type="match status" value="1"/>
</dbReference>
<evidence type="ECO:0000256" key="2">
    <source>
        <dbReference type="ARBA" id="ARBA00005059"/>
    </source>
</evidence>
<dbReference type="CDD" id="cd05213">
    <property type="entry name" value="NAD_bind_Glutamyl_tRNA_reduct"/>
    <property type="match status" value="1"/>
</dbReference>
<dbReference type="SMART" id="SM00436">
    <property type="entry name" value="TOP1Bc"/>
    <property type="match status" value="1"/>
</dbReference>
<reference evidence="18" key="1">
    <citation type="submission" date="2018-11" db="EMBL/GenBank/DDBJ databases">
        <authorList>
            <person name="Grassa J C."/>
        </authorList>
    </citation>
    <scope>NUCLEOTIDE SEQUENCE [LARGE SCALE GENOMIC DNA]</scope>
</reference>
<evidence type="ECO:0000313" key="18">
    <source>
        <dbReference type="EnsemblPlants" id="cds.evm.model.06.209"/>
    </source>
</evidence>
<dbReference type="PROSITE" id="PS50880">
    <property type="entry name" value="TOPRIM"/>
    <property type="match status" value="1"/>
</dbReference>
<dbReference type="SMART" id="SM00437">
    <property type="entry name" value="TOP1Ac"/>
    <property type="match status" value="1"/>
</dbReference>
<dbReference type="Pfam" id="PF13368">
    <property type="entry name" value="Toprim_C_rpt"/>
    <property type="match status" value="2"/>
</dbReference>
<evidence type="ECO:0000256" key="5">
    <source>
        <dbReference type="ARBA" id="ARBA00022723"/>
    </source>
</evidence>
<feature type="domain" description="Topo IA-type catalytic" evidence="17">
    <location>
        <begin position="950"/>
        <end position="1397"/>
    </location>
</feature>
<feature type="region of interest" description="Disordered" evidence="15">
    <location>
        <begin position="1"/>
        <end position="24"/>
    </location>
</feature>
<dbReference type="InterPro" id="IPR018214">
    <property type="entry name" value="GluRdtase_CS"/>
</dbReference>
<evidence type="ECO:0000256" key="1">
    <source>
        <dbReference type="ARBA" id="ARBA00000213"/>
    </source>
</evidence>
<evidence type="ECO:0000256" key="3">
    <source>
        <dbReference type="ARBA" id="ARBA00005916"/>
    </source>
</evidence>
<dbReference type="EnsemblPlants" id="evm.model.06.209">
    <property type="protein sequence ID" value="cds.evm.model.06.209"/>
    <property type="gene ID" value="evm.TU.06.209"/>
</dbReference>
<dbReference type="Pfam" id="PF00745">
    <property type="entry name" value="GlutR_dimer"/>
    <property type="match status" value="1"/>
</dbReference>
<keyword evidence="19" id="KW-1185">Reference proteome</keyword>
<comment type="similarity">
    <text evidence="3 14">Belongs to the glutamyl-tRNA reductase family.</text>
</comment>
<dbReference type="Pfam" id="PF01131">
    <property type="entry name" value="Topoisom_bac"/>
    <property type="match status" value="1"/>
</dbReference>
<dbReference type="SUPFAM" id="SSF51735">
    <property type="entry name" value="NAD(P)-binding Rossmann-fold domains"/>
    <property type="match status" value="1"/>
</dbReference>
<dbReference type="Pfam" id="PF01488">
    <property type="entry name" value="Shikimate_DH"/>
    <property type="match status" value="1"/>
</dbReference>
<dbReference type="Pfam" id="PF01751">
    <property type="entry name" value="Toprim"/>
    <property type="match status" value="1"/>
</dbReference>
<evidence type="ECO:0000256" key="14">
    <source>
        <dbReference type="RuleBase" id="RU000584"/>
    </source>
</evidence>
<dbReference type="SMART" id="SM00493">
    <property type="entry name" value="TOPRIM"/>
    <property type="match status" value="1"/>
</dbReference>
<dbReference type="InterPro" id="IPR006151">
    <property type="entry name" value="Shikm_DH/Glu-tRNA_Rdtase"/>
</dbReference>
<dbReference type="GO" id="GO:0006782">
    <property type="term" value="P:protoporphyrinogen IX biosynthetic process"/>
    <property type="evidence" value="ECO:0007669"/>
    <property type="project" value="UniProtKB-UniPathway"/>
</dbReference>
<accession>A0A803PX08</accession>
<dbReference type="InterPro" id="IPR023405">
    <property type="entry name" value="Topo_IA_core_domain"/>
</dbReference>
<dbReference type="Gene3D" id="1.10.290.10">
    <property type="entry name" value="Topoisomerase I, domain 4"/>
    <property type="match status" value="1"/>
</dbReference>
<comment type="pathway">
    <text evidence="2 14">Porphyrin-containing compound metabolism; protoporphyrin-IX biosynthesis; 5-aminolevulinate from L-glutamyl-tRNA(Glu): step 1/2.</text>
</comment>
<dbReference type="PROSITE" id="PS00747">
    <property type="entry name" value="GLUTR"/>
    <property type="match status" value="1"/>
</dbReference>
<dbReference type="UniPathway" id="UPA00251">
    <property type="reaction ID" value="UER00316"/>
</dbReference>
<protein>
    <recommendedName>
        <fullName evidence="14">Glutamyl-tRNA reductase</fullName>
        <ecNumber evidence="14">1.2.1.70</ecNumber>
    </recommendedName>
</protein>
<evidence type="ECO:0000313" key="19">
    <source>
        <dbReference type="Proteomes" id="UP000596661"/>
    </source>
</evidence>
<dbReference type="InterPro" id="IPR015896">
    <property type="entry name" value="4pyrrol_synth_GluRdtase_dimer"/>
</dbReference>
<dbReference type="PANTHER" id="PTHR42785:SF1">
    <property type="entry name" value="DNA TOPOISOMERASE"/>
    <property type="match status" value="1"/>
</dbReference>
<dbReference type="SUPFAM" id="SSF56712">
    <property type="entry name" value="Prokaryotic type I DNA topoisomerase"/>
    <property type="match status" value="1"/>
</dbReference>
<dbReference type="InterPro" id="IPR036291">
    <property type="entry name" value="NAD(P)-bd_dom_sf"/>
</dbReference>
<proteinExistence type="inferred from homology"/>
<dbReference type="GO" id="GO:0046872">
    <property type="term" value="F:metal ion binding"/>
    <property type="evidence" value="ECO:0007669"/>
    <property type="project" value="UniProtKB-KW"/>
</dbReference>
<comment type="similarity">
    <text evidence="4">Belongs to the type IA topoisomerase family.</text>
</comment>
<dbReference type="SUPFAM" id="SSF69742">
    <property type="entry name" value="Glutamyl tRNA-reductase catalytic, N-terminal domain"/>
    <property type="match status" value="1"/>
</dbReference>
<dbReference type="NCBIfam" id="TIGR01051">
    <property type="entry name" value="topA_bact"/>
    <property type="match status" value="1"/>
</dbReference>
<dbReference type="PRINTS" id="PR00417">
    <property type="entry name" value="PRTPISMRASEI"/>
</dbReference>
<dbReference type="InterPro" id="IPR003602">
    <property type="entry name" value="Topo_IA_DNA-bd_dom"/>
</dbReference>
<dbReference type="HAMAP" id="MF_00952">
    <property type="entry name" value="Topoisom_1_prok"/>
    <property type="match status" value="1"/>
</dbReference>
<dbReference type="InterPro" id="IPR036343">
    <property type="entry name" value="GluRdtase_N_sf"/>
</dbReference>
<evidence type="ECO:0000256" key="15">
    <source>
        <dbReference type="SAM" id="MobiDB-lite"/>
    </source>
</evidence>
<dbReference type="GO" id="GO:0006265">
    <property type="term" value="P:DNA topological change"/>
    <property type="evidence" value="ECO:0007669"/>
    <property type="project" value="InterPro"/>
</dbReference>
<evidence type="ECO:0000256" key="6">
    <source>
        <dbReference type="ARBA" id="ARBA00022842"/>
    </source>
</evidence>
<dbReference type="InterPro" id="IPR025589">
    <property type="entry name" value="Toprim_C_rpt"/>
</dbReference>
<sequence>MAAATATNGFPTRSPNAVAELSTSNSSSTSLSQIRFGYTPLRIKRLVSDRRSSSLSLGLRCSMIDDSDNSMQNSRMAMESMTLGVSALEKLKTSAAERYTKEKSSFVIVGLNVHTAPVEIREKVNIPESQWPQAISELCDLNHIEEAAVLSTCNRIEIYVKALSQHRGVKEVTEWMSKTSGVPVSELCKHRILLYNKDATQHLFEVASGLDSLVLGEGQILSQVKHVVKVGQGVAGFGSGIGGLFKHAITAGKRVRTETNISSGSVSVSSAAVELALLKLHEPCFANARVLVVGAGKMGKLVIKHLIAKGCEKMVVVNRSEERVAAITEEFRNVEITYKPFSELLSSAAEADLIFTSTASETILFSKEEVQMLPPVHPGVGNRLFVDISVPRNVDSSISDLETARVYDVDDLKEVVSANMEDRLRKAREAQVIIDEELGKFEAWKDSRETVPTIKKFRAYVERIRAAELDKCLSKLGENISKKDKQAVYDLSMGIVKKLLHGPMEHLRCDGSDDSGRSLNELMSLSCSPSSSFGTSDKCRKSSLVRFKNFKLSSIISTNQAKIPQDFNLMRSCGDRFHCVLTLNSQLGLGYLSSFGVVNNFSNVSFYTLIDGTFSKRFFSQVRTKTIRSSKLDNVGKQDGKSGGSTFGLQGAKCKNNATGFSISKDIDLEASSEVLVGGKKDIVSPGSFLSSSFTSKSSETSKISKKKFRTKKSTEQNGDTMPKDDTKEGTSLATKSSKRKIGNAHCSKLNASKERPEEVVMDSSTKLLSDKESGNCIRKGKLVKAANNLQQKQKAQHVGQIKFQGQMSLKQLYPANGKSVVVVESATKAKVIQGYLGDMFEVIPSYGHVRDLAARSGSVRPDDEFSMVWEVPSAAWTHLTSIKVALSGAENLILASDPDREGEAIAWHIFEMLQQQGALRKNISVSRVVFHEITEPSIKKALLSPREIDANLVHAYLARRALDYLIGFNISPLLWRKLPGCQSAGRVQSAALGLICDREMEIDQFKPQEYWSIKVELNSVDNVGSFSAHLTNYESKKLNQLSISSHTEAKEIENKIISANLKVVSYKVSQIRKNPPMPYITATLQQDAANKLGFSSTYTMKLAQKLYEGVQLSDGKAAGLITYTRTDGLHISDEAAKDIHSLVTERYGPGFASVGAQKYFKKVKNAQEAHEAIRPTDISRLPSTLRGTLDENSLKLYTLIWCRTMACQMEPATIKQIQLDIGNADELIIFRSASSKVDFLGYQAVFKDMEAAEARYKENEGIDHSEIFATLDSLKSGDPLYLLAVELKQHHTQPPLRYSEGSLIKKMEELGIGRPSTYASTLKVLQDRNYVKVKNRILHPEFRGRMVSAFLSHHFSEVTDYSFTADMETELDNVSAGLTEWKGLLGDYWTRFSSYCESTAKVHIHQVEKMLEKKFGDFLFASLLDNSKTCPSCIEGSLAFKVSRFGAGYFIGCDQHPKCKYIAKTLYCQDDDEEEKSQSNFIIEEPKLLGLDPTSQEKILLKTGPYGFYVQLGEDRKGFSPKRASLSHIKDVQSVKVEYALELLRYPVTLGSHPDDGQPVKLKLTKDGPVVHHKSSYVTVPKNVKLNEVDLEKALKYLKGKQVRHIGRPRKTKPRVEATVEVI</sequence>
<evidence type="ECO:0000256" key="11">
    <source>
        <dbReference type="ARBA" id="ARBA00023235"/>
    </source>
</evidence>
<dbReference type="InterPro" id="IPR013497">
    <property type="entry name" value="Topo_IA_cen"/>
</dbReference>
<dbReference type="InterPro" id="IPR013824">
    <property type="entry name" value="Topo_IA_cen_sub1"/>
</dbReference>
<keyword evidence="5" id="KW-0479">Metal-binding</keyword>
<keyword evidence="8 14" id="KW-0560">Oxidoreductase</keyword>
<dbReference type="Gene3D" id="3.30.65.10">
    <property type="entry name" value="Bacterial Topoisomerase I, domain 1"/>
    <property type="match status" value="1"/>
</dbReference>
<dbReference type="PROSITE" id="PS00396">
    <property type="entry name" value="TOPO_IA_1"/>
    <property type="match status" value="1"/>
</dbReference>
<dbReference type="Proteomes" id="UP000596661">
    <property type="component" value="Chromosome 6"/>
</dbReference>
<evidence type="ECO:0000256" key="4">
    <source>
        <dbReference type="ARBA" id="ARBA00009446"/>
    </source>
</evidence>
<dbReference type="InterPro" id="IPR034149">
    <property type="entry name" value="TOPRIM_TopoI"/>
</dbReference>
<comment type="catalytic activity">
    <reaction evidence="13 14">
        <text>(S)-4-amino-5-oxopentanoate + tRNA(Glu) + NADP(+) = L-glutamyl-tRNA(Glu) + NADPH + H(+)</text>
        <dbReference type="Rhea" id="RHEA:12344"/>
        <dbReference type="Rhea" id="RHEA-COMP:9663"/>
        <dbReference type="Rhea" id="RHEA-COMP:9680"/>
        <dbReference type="ChEBI" id="CHEBI:15378"/>
        <dbReference type="ChEBI" id="CHEBI:57501"/>
        <dbReference type="ChEBI" id="CHEBI:57783"/>
        <dbReference type="ChEBI" id="CHEBI:58349"/>
        <dbReference type="ChEBI" id="CHEBI:78442"/>
        <dbReference type="ChEBI" id="CHEBI:78520"/>
        <dbReference type="EC" id="1.2.1.70"/>
    </reaction>
</comment>
<evidence type="ECO:0000256" key="13">
    <source>
        <dbReference type="ARBA" id="ARBA00047464"/>
    </source>
</evidence>
<dbReference type="FunFam" id="3.30.460.30:FF:000001">
    <property type="entry name" value="Glutamyl-tRNA reductase"/>
    <property type="match status" value="1"/>
</dbReference>
<dbReference type="CDD" id="cd00186">
    <property type="entry name" value="TOP1Ac"/>
    <property type="match status" value="1"/>
</dbReference>
<evidence type="ECO:0000259" key="17">
    <source>
        <dbReference type="PROSITE" id="PS52039"/>
    </source>
</evidence>
<dbReference type="Gramene" id="evm.model.06.209">
    <property type="protein sequence ID" value="cds.evm.model.06.209"/>
    <property type="gene ID" value="evm.TU.06.209"/>
</dbReference>
<dbReference type="InterPro" id="IPR005733">
    <property type="entry name" value="TopoI_bac-type"/>
</dbReference>
<dbReference type="PROSITE" id="PS52039">
    <property type="entry name" value="TOPO_IA_2"/>
    <property type="match status" value="1"/>
</dbReference>
<keyword evidence="12 14" id="KW-0627">Porphyrin biosynthesis</keyword>
<dbReference type="Pfam" id="PF05201">
    <property type="entry name" value="GlutR_N"/>
    <property type="match status" value="1"/>
</dbReference>
<dbReference type="Gene3D" id="3.40.50.720">
    <property type="entry name" value="NAD(P)-binding Rossmann-like Domain"/>
    <property type="match status" value="1"/>
</dbReference>
<reference evidence="18" key="2">
    <citation type="submission" date="2021-03" db="UniProtKB">
        <authorList>
            <consortium name="EnsemblPlants"/>
        </authorList>
    </citation>
    <scope>IDENTIFICATION</scope>
</reference>
<dbReference type="CDD" id="cd03363">
    <property type="entry name" value="TOPRIM_TopoIA_TopoI"/>
    <property type="match status" value="1"/>
</dbReference>
<feature type="compositionally biased region" description="Polar residues" evidence="15">
    <location>
        <begin position="1"/>
        <end position="15"/>
    </location>
</feature>
<dbReference type="PANTHER" id="PTHR42785">
    <property type="entry name" value="DNA TOPOISOMERASE, TYPE IA, CORE"/>
    <property type="match status" value="1"/>
</dbReference>
<dbReference type="InterPro" id="IPR013825">
    <property type="entry name" value="Topo_IA_cen_sub2"/>
</dbReference>
<evidence type="ECO:0000259" key="16">
    <source>
        <dbReference type="PROSITE" id="PS50880"/>
    </source>
</evidence>
<name>A0A803PX08_CANSA</name>
<evidence type="ECO:0000256" key="9">
    <source>
        <dbReference type="ARBA" id="ARBA00023029"/>
    </source>
</evidence>
<dbReference type="HAMAP" id="MF_00087">
    <property type="entry name" value="Glu_tRNA_reductase"/>
    <property type="match status" value="1"/>
</dbReference>
<dbReference type="FunFam" id="3.40.50.720:FF:000031">
    <property type="entry name" value="Glutamyl-tRNA reductase"/>
    <property type="match status" value="1"/>
</dbReference>
<dbReference type="GO" id="GO:0050661">
    <property type="term" value="F:NADP binding"/>
    <property type="evidence" value="ECO:0007669"/>
    <property type="project" value="InterPro"/>
</dbReference>
<dbReference type="Gene3D" id="2.70.20.10">
    <property type="entry name" value="Topoisomerase I, domain 3"/>
    <property type="match status" value="1"/>
</dbReference>
<dbReference type="GO" id="GO:0008883">
    <property type="term" value="F:glutamyl-tRNA reductase activity"/>
    <property type="evidence" value="ECO:0007669"/>
    <property type="project" value="UniProtKB-EC"/>
</dbReference>
<dbReference type="EC" id="1.2.1.70" evidence="14"/>
<evidence type="ECO:0000256" key="7">
    <source>
        <dbReference type="ARBA" id="ARBA00022857"/>
    </source>
</evidence>
<dbReference type="InterPro" id="IPR003601">
    <property type="entry name" value="Topo_IA_2"/>
</dbReference>
<evidence type="ECO:0000256" key="8">
    <source>
        <dbReference type="ARBA" id="ARBA00023002"/>
    </source>
</evidence>
<dbReference type="Gene3D" id="3.40.50.140">
    <property type="match status" value="1"/>
</dbReference>
<feature type="region of interest" description="Disordered" evidence="15">
    <location>
        <begin position="701"/>
        <end position="740"/>
    </location>
</feature>
<dbReference type="InterPro" id="IPR006171">
    <property type="entry name" value="TOPRIM_dom"/>
</dbReference>
<feature type="domain" description="Toprim" evidence="16">
    <location>
        <begin position="819"/>
        <end position="934"/>
    </location>
</feature>
<dbReference type="EMBL" id="UZAU01000556">
    <property type="status" value="NOT_ANNOTATED_CDS"/>
    <property type="molecule type" value="Genomic_DNA"/>
</dbReference>
<dbReference type="InterPro" id="IPR000343">
    <property type="entry name" value="4pyrrol_synth_GluRdtase"/>
</dbReference>
<keyword evidence="9" id="KW-0799">Topoisomerase</keyword>
<evidence type="ECO:0000256" key="12">
    <source>
        <dbReference type="ARBA" id="ARBA00023244"/>
    </source>
</evidence>
<dbReference type="InterPro" id="IPR013826">
    <property type="entry name" value="Topo_IA_cen_sub3"/>
</dbReference>
<dbReference type="InterPro" id="IPR028612">
    <property type="entry name" value="Topoisom_1_IA"/>
</dbReference>
<comment type="catalytic activity">
    <reaction evidence="1">
        <text>ATP-independent breakage of single-stranded DNA, followed by passage and rejoining.</text>
        <dbReference type="EC" id="5.6.2.1"/>
    </reaction>
</comment>
<dbReference type="NCBIfam" id="TIGR01035">
    <property type="entry name" value="hemA"/>
    <property type="match status" value="1"/>
</dbReference>
<evidence type="ECO:0000256" key="10">
    <source>
        <dbReference type="ARBA" id="ARBA00023125"/>
    </source>
</evidence>
<dbReference type="Gene3D" id="1.10.460.10">
    <property type="entry name" value="Topoisomerase I, domain 2"/>
    <property type="match status" value="1"/>
</dbReference>
<dbReference type="GO" id="GO:0003677">
    <property type="term" value="F:DNA binding"/>
    <property type="evidence" value="ECO:0007669"/>
    <property type="project" value="UniProtKB-KW"/>
</dbReference>
<dbReference type="Gene3D" id="3.30.460.30">
    <property type="entry name" value="Glutamyl-tRNA reductase, N-terminal domain"/>
    <property type="match status" value="1"/>
</dbReference>
<keyword evidence="10" id="KW-0238">DNA-binding</keyword>